<dbReference type="SMART" id="SM00345">
    <property type="entry name" value="HTH_GNTR"/>
    <property type="match status" value="1"/>
</dbReference>
<dbReference type="InterPro" id="IPR012702">
    <property type="entry name" value="CP_lyase_PhnF"/>
</dbReference>
<dbReference type="InterPro" id="IPR000524">
    <property type="entry name" value="Tscrpt_reg_HTH_GntR"/>
</dbReference>
<proteinExistence type="predicted"/>
<dbReference type="SUPFAM" id="SSF46785">
    <property type="entry name" value="Winged helix' DNA-binding domain"/>
    <property type="match status" value="1"/>
</dbReference>
<feature type="domain" description="HTH gntR-type" evidence="4">
    <location>
        <begin position="12"/>
        <end position="80"/>
    </location>
</feature>
<dbReference type="PRINTS" id="PR00035">
    <property type="entry name" value="HTHGNTR"/>
</dbReference>
<keyword evidence="2" id="KW-0238">DNA-binding</keyword>
<dbReference type="Gene3D" id="3.40.1410.10">
    <property type="entry name" value="Chorismate lyase-like"/>
    <property type="match status" value="1"/>
</dbReference>
<keyword evidence="5" id="KW-0614">Plasmid</keyword>
<dbReference type="RefSeq" id="WP_349963103.1">
    <property type="nucleotide sequence ID" value="NZ_CP157963.1"/>
</dbReference>
<dbReference type="GO" id="GO:0045892">
    <property type="term" value="P:negative regulation of DNA-templated transcription"/>
    <property type="evidence" value="ECO:0007669"/>
    <property type="project" value="TreeGrafter"/>
</dbReference>
<organism evidence="5">
    <name type="scientific">Rhizobium sp. ZPR3</name>
    <dbReference type="NCBI Taxonomy" id="3158967"/>
    <lineage>
        <taxon>Bacteria</taxon>
        <taxon>Pseudomonadati</taxon>
        <taxon>Pseudomonadota</taxon>
        <taxon>Alphaproteobacteria</taxon>
        <taxon>Hyphomicrobiales</taxon>
        <taxon>Rhizobiaceae</taxon>
        <taxon>Rhizobium/Agrobacterium group</taxon>
        <taxon>Rhizobium</taxon>
    </lineage>
</organism>
<dbReference type="NCBIfam" id="TIGR02325">
    <property type="entry name" value="C_P_lyase_phnF"/>
    <property type="match status" value="1"/>
</dbReference>
<dbReference type="InterPro" id="IPR050679">
    <property type="entry name" value="Bact_HTH_transcr_reg"/>
</dbReference>
<dbReference type="PANTHER" id="PTHR44846:SF1">
    <property type="entry name" value="MANNOSYL-D-GLYCERATE TRANSPORT_METABOLISM SYSTEM REPRESSOR MNGR-RELATED"/>
    <property type="match status" value="1"/>
</dbReference>
<keyword evidence="3" id="KW-0804">Transcription</keyword>
<dbReference type="InterPro" id="IPR036390">
    <property type="entry name" value="WH_DNA-bd_sf"/>
</dbReference>
<evidence type="ECO:0000313" key="5">
    <source>
        <dbReference type="EMBL" id="XBT97839.1"/>
    </source>
</evidence>
<dbReference type="SMART" id="SM00866">
    <property type="entry name" value="UTRA"/>
    <property type="match status" value="1"/>
</dbReference>
<dbReference type="GO" id="GO:0003677">
    <property type="term" value="F:DNA binding"/>
    <property type="evidence" value="ECO:0007669"/>
    <property type="project" value="UniProtKB-KW"/>
</dbReference>
<sequence>MLDDTAQLVSELPRWRQIELSILREIDAGAFKIGEKLPGENALAPHFGVTRTTVRRALTELQNKGILRIEQGRGAFVERRLQYGLGPDSSFMANLRDASLTPAAQILHRFEIAAPADVAAKLDMATGSPIFIIDTIGEASGTIISVTRHHLPVDFFPDASSRVQAFSCITEVYKQFGFKRSRRTNCVIEARLPTPDEASRLGQPRTEPILEVRSVKRAGERAIDYTVARFSAARVSVSVDN</sequence>
<dbReference type="InterPro" id="IPR028978">
    <property type="entry name" value="Chorismate_lyase_/UTRA_dom_sf"/>
</dbReference>
<evidence type="ECO:0000256" key="2">
    <source>
        <dbReference type="ARBA" id="ARBA00023125"/>
    </source>
</evidence>
<accession>A0AAU7S5V6</accession>
<gene>
    <name evidence="5" type="primary">phnF</name>
    <name evidence="5" type="ORF">ABM479_33655</name>
</gene>
<reference evidence="5" key="1">
    <citation type="submission" date="2024-06" db="EMBL/GenBank/DDBJ databases">
        <authorList>
            <person name="Li T."/>
            <person name="Gao R."/>
        </authorList>
    </citation>
    <scope>NUCLEOTIDE SEQUENCE</scope>
    <source>
        <strain evidence="5">ZPR3</strain>
        <plasmid evidence="5">unnamed3</plasmid>
    </source>
</reference>
<dbReference type="EMBL" id="CP157963">
    <property type="protein sequence ID" value="XBT97839.1"/>
    <property type="molecule type" value="Genomic_DNA"/>
</dbReference>
<dbReference type="InterPro" id="IPR036388">
    <property type="entry name" value="WH-like_DNA-bd_sf"/>
</dbReference>
<dbReference type="CDD" id="cd07377">
    <property type="entry name" value="WHTH_GntR"/>
    <property type="match status" value="1"/>
</dbReference>
<dbReference type="PANTHER" id="PTHR44846">
    <property type="entry name" value="MANNOSYL-D-GLYCERATE TRANSPORT/METABOLISM SYSTEM REPRESSOR MNGR-RELATED"/>
    <property type="match status" value="1"/>
</dbReference>
<protein>
    <submittedName>
        <fullName evidence="5">Phosphonate metabolism transcriptional regulator PhnF</fullName>
    </submittedName>
</protein>
<dbReference type="AlphaFoldDB" id="A0AAU7S5V6"/>
<name>A0AAU7S5V6_9HYPH</name>
<dbReference type="InterPro" id="IPR011663">
    <property type="entry name" value="UTRA"/>
</dbReference>
<dbReference type="Pfam" id="PF00392">
    <property type="entry name" value="GntR"/>
    <property type="match status" value="1"/>
</dbReference>
<dbReference type="Gene3D" id="1.10.10.10">
    <property type="entry name" value="Winged helix-like DNA-binding domain superfamily/Winged helix DNA-binding domain"/>
    <property type="match status" value="1"/>
</dbReference>
<dbReference type="Pfam" id="PF07702">
    <property type="entry name" value="UTRA"/>
    <property type="match status" value="1"/>
</dbReference>
<dbReference type="SUPFAM" id="SSF64288">
    <property type="entry name" value="Chorismate lyase-like"/>
    <property type="match status" value="1"/>
</dbReference>
<dbReference type="PROSITE" id="PS50949">
    <property type="entry name" value="HTH_GNTR"/>
    <property type="match status" value="1"/>
</dbReference>
<dbReference type="GO" id="GO:0003700">
    <property type="term" value="F:DNA-binding transcription factor activity"/>
    <property type="evidence" value="ECO:0007669"/>
    <property type="project" value="InterPro"/>
</dbReference>
<geneLocation type="plasmid" evidence="5">
    <name>unnamed3</name>
</geneLocation>
<evidence type="ECO:0000256" key="3">
    <source>
        <dbReference type="ARBA" id="ARBA00023163"/>
    </source>
</evidence>
<evidence type="ECO:0000256" key="1">
    <source>
        <dbReference type="ARBA" id="ARBA00023015"/>
    </source>
</evidence>
<keyword evidence="1" id="KW-0805">Transcription regulation</keyword>
<evidence type="ECO:0000259" key="4">
    <source>
        <dbReference type="PROSITE" id="PS50949"/>
    </source>
</evidence>